<evidence type="ECO:0000256" key="1">
    <source>
        <dbReference type="SAM" id="MobiDB-lite"/>
    </source>
</evidence>
<feature type="non-terminal residue" evidence="2">
    <location>
        <position position="48"/>
    </location>
</feature>
<dbReference type="AlphaFoldDB" id="A0A699WHA9"/>
<comment type="caution">
    <text evidence="2">The sequence shown here is derived from an EMBL/GenBank/DDBJ whole genome shotgun (WGS) entry which is preliminary data.</text>
</comment>
<organism evidence="2">
    <name type="scientific">Tanacetum cinerariifolium</name>
    <name type="common">Dalmatian daisy</name>
    <name type="synonym">Chrysanthemum cinerariifolium</name>
    <dbReference type="NCBI Taxonomy" id="118510"/>
    <lineage>
        <taxon>Eukaryota</taxon>
        <taxon>Viridiplantae</taxon>
        <taxon>Streptophyta</taxon>
        <taxon>Embryophyta</taxon>
        <taxon>Tracheophyta</taxon>
        <taxon>Spermatophyta</taxon>
        <taxon>Magnoliopsida</taxon>
        <taxon>eudicotyledons</taxon>
        <taxon>Gunneridae</taxon>
        <taxon>Pentapetalae</taxon>
        <taxon>asterids</taxon>
        <taxon>campanulids</taxon>
        <taxon>Asterales</taxon>
        <taxon>Asteraceae</taxon>
        <taxon>Asteroideae</taxon>
        <taxon>Anthemideae</taxon>
        <taxon>Anthemidinae</taxon>
        <taxon>Tanacetum</taxon>
    </lineage>
</organism>
<accession>A0A699WHA9</accession>
<name>A0A699WHA9_TANCI</name>
<protein>
    <submittedName>
        <fullName evidence="2">Uncharacterized protein</fullName>
    </submittedName>
</protein>
<feature type="region of interest" description="Disordered" evidence="1">
    <location>
        <begin position="15"/>
        <end position="48"/>
    </location>
</feature>
<reference evidence="2" key="1">
    <citation type="journal article" date="2019" name="Sci. Rep.">
        <title>Draft genome of Tanacetum cinerariifolium, the natural source of mosquito coil.</title>
        <authorList>
            <person name="Yamashiro T."/>
            <person name="Shiraishi A."/>
            <person name="Satake H."/>
            <person name="Nakayama K."/>
        </authorList>
    </citation>
    <scope>NUCLEOTIDE SEQUENCE</scope>
</reference>
<dbReference type="EMBL" id="BKCJ011605451">
    <property type="protein sequence ID" value="GFD43764.1"/>
    <property type="molecule type" value="Genomic_DNA"/>
</dbReference>
<proteinExistence type="predicted"/>
<evidence type="ECO:0000313" key="2">
    <source>
        <dbReference type="EMBL" id="GFD43764.1"/>
    </source>
</evidence>
<gene>
    <name evidence="2" type="ORF">Tci_915733</name>
</gene>
<sequence>MTTFNVLEICACDGEGSDPVDGSVPPGSDPSRPFHGSGTLCSGAEATS</sequence>